<comment type="caution">
    <text evidence="2">The sequence shown here is derived from an EMBL/GenBank/DDBJ whole genome shotgun (WGS) entry which is preliminary data.</text>
</comment>
<dbReference type="PROSITE" id="PS51318">
    <property type="entry name" value="TAT"/>
    <property type="match status" value="1"/>
</dbReference>
<gene>
    <name evidence="2" type="ORF">LWC34_16810</name>
</gene>
<feature type="domain" description="Rhamnogalacturonase A/B/Epimerase-like pectate lyase" evidence="1">
    <location>
        <begin position="67"/>
        <end position="153"/>
    </location>
</feature>
<protein>
    <recommendedName>
        <fullName evidence="1">Rhamnogalacturonase A/B/Epimerase-like pectate lyase domain-containing protein</fullName>
    </recommendedName>
</protein>
<proteinExistence type="predicted"/>
<dbReference type="Gene3D" id="2.160.20.10">
    <property type="entry name" value="Single-stranded right-handed beta-helix, Pectin lyase-like"/>
    <property type="match status" value="1"/>
</dbReference>
<sequence>MALDRRKFLVGGAATASYLATAGQAHASSPDLWHEFVSNPYNHPQIPNIAYAGFRLGERPPARPSRTNVLRYGAKPDGSADASAAINQAIKDVGSAGGGVVFMPAGTYRIDHIIEIGSDNVVLRGAGSGRTTLFATRSLEQIIGINRSRYGGPNSAWSWCGGLVWVCHRDRREPLIEAIKAQQWPLEGWIGNEGADSSVITTISGEVPRGSFTVTVADASGLEPGKRVLLQVDDDPAHGLLKHMCGDIPGTESYIWTDKTKLLSYKPFMWPVRIAAVKGNEVTLAQPLPVELRAEWNARLTTSAPAITGAGVEGLTIQFVKTVRPAHLQDKGYNGLVFQCAWDCWADDVSVVDSDNGFLLVSAKGVSLLRTRVSGRGQHHSYAVREQSHDNLTDDFAIGKFTEPPTPGSGHHGINVEGLSCGNVWSRGRMEAGTFDTHRGLPFGNVRTEVEIFNDGSHGGSADAGPLYGARFAHWNITVTNQRAGCVKIDHVAPCSATVGISTVREFGQIDRPDFTGPLRSKLESYGSTAVTPSNLHRAQRALRGFNQSNAKLV</sequence>
<dbReference type="InterPro" id="IPR012334">
    <property type="entry name" value="Pectin_lyas_fold"/>
</dbReference>
<dbReference type="InterPro" id="IPR006311">
    <property type="entry name" value="TAT_signal"/>
</dbReference>
<dbReference type="EMBL" id="JAJVCN010000001">
    <property type="protein sequence ID" value="MCE7004483.1"/>
    <property type="molecule type" value="Genomic_DNA"/>
</dbReference>
<evidence type="ECO:0000313" key="2">
    <source>
        <dbReference type="EMBL" id="MCE7004483.1"/>
    </source>
</evidence>
<keyword evidence="3" id="KW-1185">Reference proteome</keyword>
<dbReference type="InterPro" id="IPR024535">
    <property type="entry name" value="RHGA/B-epi-like_pectate_lyase"/>
</dbReference>
<dbReference type="Pfam" id="PF12708">
    <property type="entry name" value="Pect-lyase_RHGA_epim"/>
    <property type="match status" value="1"/>
</dbReference>
<reference evidence="2 3" key="1">
    <citation type="submission" date="2021-12" db="EMBL/GenBank/DDBJ databases">
        <title>Genome sequence of Kibdelosporangium philippinense ATCC 49844.</title>
        <authorList>
            <person name="Fedorov E.A."/>
            <person name="Omeragic M."/>
            <person name="Shalygina K.F."/>
            <person name="Maclea K.S."/>
        </authorList>
    </citation>
    <scope>NUCLEOTIDE SEQUENCE [LARGE SCALE GENOMIC DNA]</scope>
    <source>
        <strain evidence="2 3">ATCC 49844</strain>
    </source>
</reference>
<evidence type="ECO:0000313" key="3">
    <source>
        <dbReference type="Proteomes" id="UP001521150"/>
    </source>
</evidence>
<dbReference type="InterPro" id="IPR011050">
    <property type="entry name" value="Pectin_lyase_fold/virulence"/>
</dbReference>
<accession>A0ABS8ZBS8</accession>
<dbReference type="Proteomes" id="UP001521150">
    <property type="component" value="Unassembled WGS sequence"/>
</dbReference>
<evidence type="ECO:0000259" key="1">
    <source>
        <dbReference type="Pfam" id="PF12708"/>
    </source>
</evidence>
<dbReference type="RefSeq" id="WP_233725997.1">
    <property type="nucleotide sequence ID" value="NZ_JAJVCN010000001.1"/>
</dbReference>
<dbReference type="SUPFAM" id="SSF51126">
    <property type="entry name" value="Pectin lyase-like"/>
    <property type="match status" value="1"/>
</dbReference>
<organism evidence="2 3">
    <name type="scientific">Kibdelosporangium philippinense</name>
    <dbReference type="NCBI Taxonomy" id="211113"/>
    <lineage>
        <taxon>Bacteria</taxon>
        <taxon>Bacillati</taxon>
        <taxon>Actinomycetota</taxon>
        <taxon>Actinomycetes</taxon>
        <taxon>Pseudonocardiales</taxon>
        <taxon>Pseudonocardiaceae</taxon>
        <taxon>Kibdelosporangium</taxon>
    </lineage>
</organism>
<name>A0ABS8ZBS8_9PSEU</name>